<keyword evidence="3" id="KW-0378">Hydrolase</keyword>
<comment type="caution">
    <text evidence="7">The sequence shown here is derived from an EMBL/GenBank/DDBJ whole genome shotgun (WGS) entry which is preliminary data.</text>
</comment>
<evidence type="ECO:0000256" key="1">
    <source>
        <dbReference type="ARBA" id="ARBA00022729"/>
    </source>
</evidence>
<feature type="chain" id="PRO_5007103648" description="Integrin-like protein" evidence="6">
    <location>
        <begin position="40"/>
        <end position="488"/>
    </location>
</feature>
<dbReference type="GO" id="GO:0016787">
    <property type="term" value="F:hydrolase activity"/>
    <property type="evidence" value="ECO:0007669"/>
    <property type="project" value="UniProtKB-KW"/>
</dbReference>
<proteinExistence type="predicted"/>
<dbReference type="InterPro" id="IPR013519">
    <property type="entry name" value="Int_alpha_beta-p"/>
</dbReference>
<dbReference type="PANTHER" id="PTHR23221">
    <property type="entry name" value="GLYCOSYLPHOSPHATIDYLINOSITOL PHOSPHOLIPASE D"/>
    <property type="match status" value="1"/>
</dbReference>
<protein>
    <recommendedName>
        <fullName evidence="9">Integrin-like protein</fullName>
    </recommendedName>
</protein>
<keyword evidence="4" id="KW-0325">Glycoprotein</keyword>
<dbReference type="SMART" id="SM00191">
    <property type="entry name" value="Int_alpha"/>
    <property type="match status" value="6"/>
</dbReference>
<evidence type="ECO:0000313" key="7">
    <source>
        <dbReference type="EMBL" id="KUN26897.1"/>
    </source>
</evidence>
<dbReference type="InterPro" id="IPR028994">
    <property type="entry name" value="Integrin_alpha_N"/>
</dbReference>
<name>A0A101QBH9_STRCK</name>
<evidence type="ECO:0000256" key="5">
    <source>
        <dbReference type="SAM" id="MobiDB-lite"/>
    </source>
</evidence>
<dbReference type="GO" id="GO:0007155">
    <property type="term" value="P:cell adhesion"/>
    <property type="evidence" value="ECO:0007669"/>
    <property type="project" value="InterPro"/>
</dbReference>
<evidence type="ECO:0000256" key="3">
    <source>
        <dbReference type="ARBA" id="ARBA00022801"/>
    </source>
</evidence>
<evidence type="ECO:0000313" key="8">
    <source>
        <dbReference type="Proteomes" id="UP000053398"/>
    </source>
</evidence>
<evidence type="ECO:0000256" key="6">
    <source>
        <dbReference type="SAM" id="SignalP"/>
    </source>
</evidence>
<dbReference type="InterPro" id="IPR013517">
    <property type="entry name" value="FG-GAP"/>
</dbReference>
<sequence>MTHPRPRPPRGNSPRARVLAVALAGVLAPLTLTVPAAHAATAAAPYDFNGDGRADLAIGAPDATVGGRSKAGAVSVVYGSSTGPKTATRALITQNTAGLPGTAEAGDAFGSAVASADLDKDGYADLLVGAPGEDVDGDTNGGTVVVVWGSRSGLSGSRTVVDYWKEETDRYGQALAVGDLDGDGDLDVVIGSTGSSALNFVNGPVTRSGPFQGGSGAGFPAPYSPSYGVTSVSAGRISPAWSTSLVVHGRQSRTGAAVTHLVTDPSLGNYTDWWQRLPAGTVSAIGDIDKDGYADIAVGDPAEPAADPAGAKGGKVTVVYGGPGGEDTSRAPLVLGQDTPGVPGAAETGDAFGSSVFLGDVDGDGFADLAIGAPGEDLGAGSVTLLRGAASGLTTRGAVSYTQNTAGVPGTAEKGDRFGARVLLADHSGDRRAELTVAGPGENAGDGAVWSLRGASAGPTTAGALSFGPSATGVSTAGTPRYGSVLND</sequence>
<gene>
    <name evidence="7" type="ORF">AQJ11_16550</name>
</gene>
<dbReference type="RefSeq" id="WP_059263568.1">
    <property type="nucleotide sequence ID" value="NZ_KQ948356.1"/>
</dbReference>
<evidence type="ECO:0008006" key="9">
    <source>
        <dbReference type="Google" id="ProtNLM"/>
    </source>
</evidence>
<keyword evidence="8" id="KW-1185">Reference proteome</keyword>
<evidence type="ECO:0000256" key="4">
    <source>
        <dbReference type="ARBA" id="ARBA00023180"/>
    </source>
</evidence>
<feature type="signal peptide" evidence="6">
    <location>
        <begin position="1"/>
        <end position="39"/>
    </location>
</feature>
<keyword evidence="2" id="KW-0677">Repeat</keyword>
<organism evidence="7 8">
    <name type="scientific">Streptomyces corchorusii</name>
    <name type="common">Streptomyces chibaensis</name>
    <dbReference type="NCBI Taxonomy" id="1903"/>
    <lineage>
        <taxon>Bacteria</taxon>
        <taxon>Bacillati</taxon>
        <taxon>Actinomycetota</taxon>
        <taxon>Actinomycetes</taxon>
        <taxon>Kitasatosporales</taxon>
        <taxon>Streptomycetaceae</taxon>
        <taxon>Streptomyces</taxon>
    </lineage>
</organism>
<dbReference type="PROSITE" id="PS51470">
    <property type="entry name" value="FG_GAP"/>
    <property type="match status" value="2"/>
</dbReference>
<feature type="region of interest" description="Disordered" evidence="5">
    <location>
        <begin position="465"/>
        <end position="488"/>
    </location>
</feature>
<dbReference type="EMBL" id="LMWP01000017">
    <property type="protein sequence ID" value="KUN26897.1"/>
    <property type="molecule type" value="Genomic_DNA"/>
</dbReference>
<dbReference type="Pfam" id="PF01839">
    <property type="entry name" value="FG-GAP"/>
    <property type="match status" value="5"/>
</dbReference>
<reference evidence="7 8" key="1">
    <citation type="submission" date="2015-10" db="EMBL/GenBank/DDBJ databases">
        <title>Draft genome sequence of Streptomyces corchorusii DSM 40340, type strain for the species Streptomyces corchorusii.</title>
        <authorList>
            <person name="Ruckert C."/>
            <person name="Winkler A."/>
            <person name="Kalinowski J."/>
            <person name="Kampfer P."/>
            <person name="Glaeser S."/>
        </authorList>
    </citation>
    <scope>NUCLEOTIDE SEQUENCE [LARGE SCALE GENOMIC DNA]</scope>
    <source>
        <strain evidence="7 8">DSM 40340</strain>
    </source>
</reference>
<accession>A0A101QBH9</accession>
<dbReference type="Proteomes" id="UP000053398">
    <property type="component" value="Unassembled WGS sequence"/>
</dbReference>
<dbReference type="InterPro" id="IPR000413">
    <property type="entry name" value="Integrin_alpha"/>
</dbReference>
<dbReference type="PANTHER" id="PTHR23221:SF7">
    <property type="entry name" value="PHOSPHATIDYLINOSITOL-GLYCAN-SPECIFIC PHOSPHOLIPASE D"/>
    <property type="match status" value="1"/>
</dbReference>
<dbReference type="Gene3D" id="2.130.10.130">
    <property type="entry name" value="Integrin alpha, N-terminal"/>
    <property type="match status" value="3"/>
</dbReference>
<dbReference type="GO" id="GO:0008305">
    <property type="term" value="C:integrin complex"/>
    <property type="evidence" value="ECO:0007669"/>
    <property type="project" value="InterPro"/>
</dbReference>
<dbReference type="PRINTS" id="PR01185">
    <property type="entry name" value="INTEGRINA"/>
</dbReference>
<evidence type="ECO:0000256" key="2">
    <source>
        <dbReference type="ARBA" id="ARBA00022737"/>
    </source>
</evidence>
<keyword evidence="1 6" id="KW-0732">Signal</keyword>
<dbReference type="AlphaFoldDB" id="A0A101QBH9"/>
<dbReference type="SUPFAM" id="SSF69318">
    <property type="entry name" value="Integrin alpha N-terminal domain"/>
    <property type="match status" value="1"/>
</dbReference>